<comment type="function">
    <text evidence="1">Accessory subunit of the mitochondrial membrane respiratory chain NADH dehydrogenase (Complex I), that is believed not to be involved in catalysis. Complex I functions in the transfer of electrons from NADH to the respiratory chain. The immediate electron acceptor for the enzyme is believed to be ubiquinone.</text>
</comment>
<keyword evidence="19" id="KW-1185">Reference proteome</keyword>
<keyword evidence="13" id="KW-0496">Mitochondrion</keyword>
<accession>A0A671FNP6</accession>
<evidence type="ECO:0000256" key="10">
    <source>
        <dbReference type="ARBA" id="ARBA00022946"/>
    </source>
</evidence>
<dbReference type="PANTHER" id="PTHR13178:SF0">
    <property type="entry name" value="NADH DEHYDROGENASE [UBIQUINONE] 1 BETA SUBCOMPLEX SUBUNIT 5, MITOCHONDRIAL"/>
    <property type="match status" value="1"/>
</dbReference>
<dbReference type="InterPro" id="IPR019173">
    <property type="entry name" value="NADH_UbQ_OxRdtase_B5_su"/>
</dbReference>
<dbReference type="Proteomes" id="UP000472240">
    <property type="component" value="Chromosome 8"/>
</dbReference>
<keyword evidence="8 17" id="KW-0812">Transmembrane</keyword>
<reference evidence="18" key="5">
    <citation type="submission" date="2025-09" db="UniProtKB">
        <authorList>
            <consortium name="Ensembl"/>
        </authorList>
    </citation>
    <scope>IDENTIFICATION</scope>
</reference>
<feature type="transmembrane region" description="Helical" evidence="17">
    <location>
        <begin position="12"/>
        <end position="33"/>
    </location>
</feature>
<organism evidence="18 19">
    <name type="scientific">Rhinolophus ferrumequinum</name>
    <name type="common">Greater horseshoe bat</name>
    <dbReference type="NCBI Taxonomy" id="59479"/>
    <lineage>
        <taxon>Eukaryota</taxon>
        <taxon>Metazoa</taxon>
        <taxon>Chordata</taxon>
        <taxon>Craniata</taxon>
        <taxon>Vertebrata</taxon>
        <taxon>Euteleostomi</taxon>
        <taxon>Mammalia</taxon>
        <taxon>Eutheria</taxon>
        <taxon>Laurasiatheria</taxon>
        <taxon>Chiroptera</taxon>
        <taxon>Yinpterochiroptera</taxon>
        <taxon>Rhinolophoidea</taxon>
        <taxon>Rhinolophidae</taxon>
        <taxon>Rhinolophinae</taxon>
        <taxon>Rhinolophus</taxon>
    </lineage>
</organism>
<evidence type="ECO:0000256" key="12">
    <source>
        <dbReference type="ARBA" id="ARBA00022989"/>
    </source>
</evidence>
<dbReference type="Ensembl" id="ENSRFET00010026179.1">
    <property type="protein sequence ID" value="ENSRFEP00010024073.1"/>
    <property type="gene ID" value="ENSRFEG00010016093.1"/>
</dbReference>
<evidence type="ECO:0000256" key="17">
    <source>
        <dbReference type="SAM" id="Phobius"/>
    </source>
</evidence>
<evidence type="ECO:0000313" key="18">
    <source>
        <dbReference type="Ensembl" id="ENSRFEP00010024073.1"/>
    </source>
</evidence>
<comment type="similarity">
    <text evidence="3">Belongs to the complex I NDUFB5 subunit family.</text>
</comment>
<proteinExistence type="inferred from homology"/>
<comment type="subunit">
    <text evidence="4">Complex I is composed of 45 different subunits.</text>
</comment>
<evidence type="ECO:0000256" key="4">
    <source>
        <dbReference type="ARBA" id="ARBA00011533"/>
    </source>
</evidence>
<evidence type="ECO:0000256" key="7">
    <source>
        <dbReference type="ARBA" id="ARBA00022660"/>
    </source>
</evidence>
<keyword evidence="6" id="KW-0813">Transport</keyword>
<evidence type="ECO:0000256" key="13">
    <source>
        <dbReference type="ARBA" id="ARBA00023128"/>
    </source>
</evidence>
<reference evidence="18 19" key="1">
    <citation type="journal article" date="2015" name="Annu Rev Anim Biosci">
        <title>The Genome 10K Project: a way forward.</title>
        <authorList>
            <person name="Koepfli K.P."/>
            <person name="Paten B."/>
            <person name="O'Brien S.J."/>
            <person name="Koepfli K.P."/>
            <person name="Paten B."/>
            <person name="Antunes A."/>
            <person name="Belov K."/>
            <person name="Bustamante C."/>
            <person name="Castoe T.A."/>
            <person name="Clawson H."/>
            <person name="Crawford A.J."/>
            <person name="Diekhans M."/>
            <person name="Distel D."/>
            <person name="Durbin R."/>
            <person name="Earl D."/>
            <person name="Fujita M.K."/>
            <person name="Gamble T."/>
            <person name="Georges A."/>
            <person name="Gemmell N."/>
            <person name="Gilbert M.T."/>
            <person name="Graves J.M."/>
            <person name="Green R.E."/>
            <person name="Hickey G."/>
            <person name="Jarvis E.D."/>
            <person name="Johnson W."/>
            <person name="Komissarov A."/>
            <person name="Korf I."/>
            <person name="Kuhn R."/>
            <person name="Larkin D.M."/>
            <person name="Lewin H."/>
            <person name="Lopez J.V."/>
            <person name="Ma J."/>
            <person name="Marques-Bonet T."/>
            <person name="Miller W."/>
            <person name="Murphy R."/>
            <person name="Pevzner P."/>
            <person name="Shapiro B."/>
            <person name="Steiner C."/>
            <person name="Tamazian G."/>
            <person name="Venkatesh B."/>
            <person name="Wang J."/>
            <person name="Wayne R."/>
            <person name="Wiley E."/>
            <person name="Yang H."/>
            <person name="Zhang G."/>
            <person name="Haussler D."/>
            <person name="Ryder O."/>
            <person name="O'Brien S.J."/>
        </authorList>
    </citation>
    <scope>NUCLEOTIDE SEQUENCE</scope>
</reference>
<dbReference type="OMA" id="FRGFLMR"/>
<keyword evidence="12 17" id="KW-1133">Transmembrane helix</keyword>
<reference evidence="19" key="3">
    <citation type="submission" date="2018-12" db="EMBL/GenBank/DDBJ databases">
        <title>G10K-VGP greater horseshoe bat female genome, primary haplotype.</title>
        <authorList>
            <person name="Teeling E."/>
            <person name="Myers G."/>
            <person name="Vernes S."/>
            <person name="Pippel M."/>
            <person name="Winkler S."/>
            <person name="Fedrigo O."/>
            <person name="Rhie A."/>
            <person name="Koren S."/>
            <person name="Phillippy A."/>
            <person name="Lewin H."/>
            <person name="Damas J."/>
            <person name="Howe K."/>
            <person name="Mountcastle J."/>
            <person name="Jarvis E.D."/>
        </authorList>
    </citation>
    <scope>NUCLEOTIDE SEQUENCE [LARGE SCALE GENOMIC DNA]</scope>
</reference>
<keyword evidence="7" id="KW-0679">Respiratory chain</keyword>
<dbReference type="Pfam" id="PF09781">
    <property type="entry name" value="NDUF_B5"/>
    <property type="match status" value="1"/>
</dbReference>
<dbReference type="InParanoid" id="A0A671FNP6"/>
<protein>
    <recommendedName>
        <fullName evidence="5">NADH dehydrogenase [ubiquinone] 1 beta subcomplex subunit 5, mitochondrial</fullName>
    </recommendedName>
    <alternativeName>
        <fullName evidence="16">Complex I-SGDH</fullName>
    </alternativeName>
    <alternativeName>
        <fullName evidence="15">NADH-ubiquinone oxidoreductase SGDH subunit</fullName>
    </alternativeName>
</protein>
<evidence type="ECO:0000256" key="9">
    <source>
        <dbReference type="ARBA" id="ARBA00022792"/>
    </source>
</evidence>
<evidence type="ECO:0000256" key="5">
    <source>
        <dbReference type="ARBA" id="ARBA00015175"/>
    </source>
</evidence>
<evidence type="ECO:0000256" key="3">
    <source>
        <dbReference type="ARBA" id="ARBA00007152"/>
    </source>
</evidence>
<dbReference type="GeneTree" id="ENSGT00390000009980"/>
<dbReference type="GO" id="GO:0005743">
    <property type="term" value="C:mitochondrial inner membrane"/>
    <property type="evidence" value="ECO:0007669"/>
    <property type="project" value="UniProtKB-SubCell"/>
</dbReference>
<evidence type="ECO:0000256" key="6">
    <source>
        <dbReference type="ARBA" id="ARBA00022448"/>
    </source>
</evidence>
<comment type="subcellular location">
    <subcellularLocation>
        <location evidence="2">Mitochondrion inner membrane</location>
        <topology evidence="2">Single-pass membrane protein</topology>
        <orientation evidence="2">Matrix side</orientation>
    </subcellularLocation>
</comment>
<name>A0A671FNP6_RHIFE</name>
<evidence type="ECO:0000256" key="1">
    <source>
        <dbReference type="ARBA" id="ARBA00003195"/>
    </source>
</evidence>
<sequence length="98" mass="10874">MASMSLLQRASVNMVATLSGLCLGTQLVFRGFLMRGFPKTITPVQHSRDHVKRLLITKSSGFYDKRFLSLMNLYILLTGVPVAIGITLVKIYSLVKLS</sequence>
<keyword evidence="9" id="KW-0999">Mitochondrion inner membrane</keyword>
<evidence type="ECO:0000313" key="19">
    <source>
        <dbReference type="Proteomes" id="UP000472240"/>
    </source>
</evidence>
<dbReference type="PANTHER" id="PTHR13178">
    <property type="entry name" value="NADH-UBIQUINONE OXIDOREDUCTASE SGDH SUBUNIT"/>
    <property type="match status" value="1"/>
</dbReference>
<dbReference type="AlphaFoldDB" id="A0A671FNP6"/>
<reference evidence="18 19" key="2">
    <citation type="journal article" date="2018" name="Annu Rev Anim Biosci">
        <title>Bat Biology, Genomes, and the Bat1K Project: To Generate Chromosome-Level Genomes for All Living Bat Species.</title>
        <authorList>
            <person name="Teeling E.C."/>
            <person name="Vernes S.C."/>
            <person name="Davalos L.M."/>
            <person name="Ray D.A."/>
            <person name="Gilbert M.T.P."/>
            <person name="Myers E."/>
        </authorList>
    </citation>
    <scope>NUCLEOTIDE SEQUENCE</scope>
</reference>
<evidence type="ECO:0000256" key="16">
    <source>
        <dbReference type="ARBA" id="ARBA00032550"/>
    </source>
</evidence>
<reference evidence="18" key="4">
    <citation type="submission" date="2025-08" db="UniProtKB">
        <authorList>
            <consortium name="Ensembl"/>
        </authorList>
    </citation>
    <scope>IDENTIFICATION</scope>
</reference>
<evidence type="ECO:0000256" key="15">
    <source>
        <dbReference type="ARBA" id="ARBA00032395"/>
    </source>
</evidence>
<feature type="transmembrane region" description="Helical" evidence="17">
    <location>
        <begin position="73"/>
        <end position="95"/>
    </location>
</feature>
<keyword evidence="10" id="KW-0809">Transit peptide</keyword>
<keyword evidence="14 17" id="KW-0472">Membrane</keyword>
<evidence type="ECO:0000256" key="8">
    <source>
        <dbReference type="ARBA" id="ARBA00022692"/>
    </source>
</evidence>
<evidence type="ECO:0000256" key="11">
    <source>
        <dbReference type="ARBA" id="ARBA00022982"/>
    </source>
</evidence>
<keyword evidence="11" id="KW-0249">Electron transport</keyword>
<evidence type="ECO:0000256" key="2">
    <source>
        <dbReference type="ARBA" id="ARBA00004298"/>
    </source>
</evidence>
<evidence type="ECO:0000256" key="14">
    <source>
        <dbReference type="ARBA" id="ARBA00023136"/>
    </source>
</evidence>